<dbReference type="InterPro" id="IPR003787">
    <property type="entry name" value="Sulphur_relay_DsrE/F-like"/>
</dbReference>
<dbReference type="Gene3D" id="3.40.1260.10">
    <property type="entry name" value="DsrEFH-like"/>
    <property type="match status" value="1"/>
</dbReference>
<feature type="chain" id="PRO_5012499246" evidence="1">
    <location>
        <begin position="22"/>
        <end position="156"/>
    </location>
</feature>
<comment type="caution">
    <text evidence="2">The sequence shown here is derived from an EMBL/GenBank/DDBJ whole genome shotgun (WGS) entry which is preliminary data.</text>
</comment>
<gene>
    <name evidence="2" type="ORF">BON30_17775</name>
</gene>
<dbReference type="Pfam" id="PF02635">
    <property type="entry name" value="DsrE"/>
    <property type="match status" value="1"/>
</dbReference>
<accession>A0A1L9BAR6</accession>
<dbReference type="AlphaFoldDB" id="A0A1L9BAR6"/>
<dbReference type="EMBL" id="MPIN01000004">
    <property type="protein sequence ID" value="OJH39360.1"/>
    <property type="molecule type" value="Genomic_DNA"/>
</dbReference>
<dbReference type="RefSeq" id="WP_071899532.1">
    <property type="nucleotide sequence ID" value="NZ_MPIN01000004.1"/>
</dbReference>
<dbReference type="OrthoDB" id="5516383at2"/>
<reference evidence="2 3" key="2">
    <citation type="submission" date="2016-12" db="EMBL/GenBank/DDBJ databases">
        <title>Draft Genome Sequence of Cystobacter ferrugineus Strain Cbfe23.</title>
        <authorList>
            <person name="Akbar S."/>
            <person name="Dowd S.E."/>
            <person name="Stevens D.C."/>
        </authorList>
    </citation>
    <scope>NUCLEOTIDE SEQUENCE [LARGE SCALE GENOMIC DNA]</scope>
    <source>
        <strain evidence="2 3">Cbfe23</strain>
    </source>
</reference>
<feature type="signal peptide" evidence="1">
    <location>
        <begin position="1"/>
        <end position="21"/>
    </location>
</feature>
<dbReference type="STRING" id="83449.BON30_17775"/>
<evidence type="ECO:0000256" key="1">
    <source>
        <dbReference type="SAM" id="SignalP"/>
    </source>
</evidence>
<protein>
    <submittedName>
        <fullName evidence="2">Uncharacterized protein</fullName>
    </submittedName>
</protein>
<proteinExistence type="predicted"/>
<keyword evidence="3" id="KW-1185">Reference proteome</keyword>
<evidence type="ECO:0000313" key="3">
    <source>
        <dbReference type="Proteomes" id="UP000182229"/>
    </source>
</evidence>
<dbReference type="Proteomes" id="UP000182229">
    <property type="component" value="Unassembled WGS sequence"/>
</dbReference>
<name>A0A1L9BAR6_9BACT</name>
<dbReference type="InterPro" id="IPR027396">
    <property type="entry name" value="DsrEFH-like"/>
</dbReference>
<dbReference type="SUPFAM" id="SSF75169">
    <property type="entry name" value="DsrEFH-like"/>
    <property type="match status" value="1"/>
</dbReference>
<evidence type="ECO:0000313" key="2">
    <source>
        <dbReference type="EMBL" id="OJH39360.1"/>
    </source>
</evidence>
<keyword evidence="1" id="KW-0732">Signal</keyword>
<sequence length="156" mass="16496">MNRFLLLVLAALVTAPLAAIAASPSQAPQATGKKVPARQGKLVFVSTTGLEDIGTLSSSFRHAKAAKESGYLSDVVWLSYGRAVVALDPTVKAVPEGVRKEVQAAKDAGVRLVACGHALEKFDIDPKKLQPQAEVADNGVAELSRLVAEGYQVIRY</sequence>
<organism evidence="2 3">
    <name type="scientific">Cystobacter ferrugineus</name>
    <dbReference type="NCBI Taxonomy" id="83449"/>
    <lineage>
        <taxon>Bacteria</taxon>
        <taxon>Pseudomonadati</taxon>
        <taxon>Myxococcota</taxon>
        <taxon>Myxococcia</taxon>
        <taxon>Myxococcales</taxon>
        <taxon>Cystobacterineae</taxon>
        <taxon>Archangiaceae</taxon>
        <taxon>Cystobacter</taxon>
    </lineage>
</organism>
<reference evidence="3" key="1">
    <citation type="submission" date="2016-11" db="EMBL/GenBank/DDBJ databases">
        <authorList>
            <person name="Shukria A."/>
            <person name="Stevens D.C."/>
        </authorList>
    </citation>
    <scope>NUCLEOTIDE SEQUENCE [LARGE SCALE GENOMIC DNA]</scope>
    <source>
        <strain evidence="3">Cbfe23</strain>
    </source>
</reference>